<proteinExistence type="predicted"/>
<organism evidence="2">
    <name type="scientific">Rhizophora mucronata</name>
    <name type="common">Asiatic mangrove</name>
    <dbReference type="NCBI Taxonomy" id="61149"/>
    <lineage>
        <taxon>Eukaryota</taxon>
        <taxon>Viridiplantae</taxon>
        <taxon>Streptophyta</taxon>
        <taxon>Embryophyta</taxon>
        <taxon>Tracheophyta</taxon>
        <taxon>Spermatophyta</taxon>
        <taxon>Magnoliopsida</taxon>
        <taxon>eudicotyledons</taxon>
        <taxon>Gunneridae</taxon>
        <taxon>Pentapetalae</taxon>
        <taxon>rosids</taxon>
        <taxon>fabids</taxon>
        <taxon>Malpighiales</taxon>
        <taxon>Rhizophoraceae</taxon>
        <taxon>Rhizophora</taxon>
    </lineage>
</organism>
<protein>
    <submittedName>
        <fullName evidence="2">Uncharacterized protein</fullName>
    </submittedName>
</protein>
<name>A0A2P2QW21_RHIMU</name>
<dbReference type="AlphaFoldDB" id="A0A2P2QW21"/>
<evidence type="ECO:0000313" key="2">
    <source>
        <dbReference type="EMBL" id="MBX71210.1"/>
    </source>
</evidence>
<accession>A0A2P2QW21</accession>
<feature type="signal peptide" evidence="1">
    <location>
        <begin position="1"/>
        <end position="18"/>
    </location>
</feature>
<dbReference type="EMBL" id="GGEC01090726">
    <property type="protein sequence ID" value="MBX71210.1"/>
    <property type="molecule type" value="Transcribed_RNA"/>
</dbReference>
<evidence type="ECO:0000256" key="1">
    <source>
        <dbReference type="SAM" id="SignalP"/>
    </source>
</evidence>
<feature type="chain" id="PRO_5015103241" evidence="1">
    <location>
        <begin position="19"/>
        <end position="63"/>
    </location>
</feature>
<sequence>MRRGPWLLPVSLVPLLGASLYLVRGPSPSEPACFSGSHFIKTVLELEILAHDGGEEADQDRQH</sequence>
<keyword evidence="1" id="KW-0732">Signal</keyword>
<reference evidence="2" key="1">
    <citation type="submission" date="2018-02" db="EMBL/GenBank/DDBJ databases">
        <title>Rhizophora mucronata_Transcriptome.</title>
        <authorList>
            <person name="Meera S.P."/>
            <person name="Sreeshan A."/>
            <person name="Augustine A."/>
        </authorList>
    </citation>
    <scope>NUCLEOTIDE SEQUENCE</scope>
    <source>
        <tissue evidence="2">Leaf</tissue>
    </source>
</reference>